<feature type="region of interest" description="Disordered" evidence="1">
    <location>
        <begin position="226"/>
        <end position="246"/>
    </location>
</feature>
<name>A0A4R3J5K8_9RHOB</name>
<gene>
    <name evidence="2" type="ORF">EDD52_11276</name>
</gene>
<sequence length="246" mass="26933">MFFKSKTKDNVISMKPNPDTPQAVALRLVDTYWHGLRHDHPIPARSQIDPRGLDGALDVAFVAERIGKGLARLRVAGTHLSDLMGMEVAGMPLSALFVPDSRDTLASVLEKLFTSPAIIRVDLRSETGPGRPALTGELVIYPLRSDMDDVNRALGVLVTRGAFGRVPCRMEIVGVRVEPLTSSVQRIDIRPDRKPAAREDALVLPRQDAMATPLPSAPKVMAEGFAEQNSPFEPKPKLRLVKTDCD</sequence>
<dbReference type="AlphaFoldDB" id="A0A4R3J5K8"/>
<dbReference type="Proteomes" id="UP000295696">
    <property type="component" value="Unassembled WGS sequence"/>
</dbReference>
<reference evidence="2 3" key="1">
    <citation type="submission" date="2019-03" db="EMBL/GenBank/DDBJ databases">
        <title>Genomic Encyclopedia of Type Strains, Phase IV (KMG-IV): sequencing the most valuable type-strain genomes for metagenomic binning, comparative biology and taxonomic classification.</title>
        <authorList>
            <person name="Goeker M."/>
        </authorList>
    </citation>
    <scope>NUCLEOTIDE SEQUENCE [LARGE SCALE GENOMIC DNA]</scope>
    <source>
        <strain evidence="2 3">DSM 104836</strain>
    </source>
</reference>
<dbReference type="Pfam" id="PF07310">
    <property type="entry name" value="PAS_5"/>
    <property type="match status" value="1"/>
</dbReference>
<protein>
    <submittedName>
        <fullName evidence="2">PAS domain-containing protein</fullName>
    </submittedName>
</protein>
<dbReference type="EMBL" id="SLZU01000012">
    <property type="protein sequence ID" value="TCS61118.1"/>
    <property type="molecule type" value="Genomic_DNA"/>
</dbReference>
<organism evidence="2 3">
    <name type="scientific">Primorskyibacter sedentarius</name>
    <dbReference type="NCBI Taxonomy" id="745311"/>
    <lineage>
        <taxon>Bacteria</taxon>
        <taxon>Pseudomonadati</taxon>
        <taxon>Pseudomonadota</taxon>
        <taxon>Alphaproteobacteria</taxon>
        <taxon>Rhodobacterales</taxon>
        <taxon>Roseobacteraceae</taxon>
        <taxon>Primorskyibacter</taxon>
    </lineage>
</organism>
<dbReference type="InterPro" id="IPR009922">
    <property type="entry name" value="DUF1457"/>
</dbReference>
<keyword evidence="3" id="KW-1185">Reference proteome</keyword>
<evidence type="ECO:0000256" key="1">
    <source>
        <dbReference type="SAM" id="MobiDB-lite"/>
    </source>
</evidence>
<accession>A0A4R3J5K8</accession>
<evidence type="ECO:0000313" key="2">
    <source>
        <dbReference type="EMBL" id="TCS61118.1"/>
    </source>
</evidence>
<proteinExistence type="predicted"/>
<evidence type="ECO:0000313" key="3">
    <source>
        <dbReference type="Proteomes" id="UP000295696"/>
    </source>
</evidence>
<comment type="caution">
    <text evidence="2">The sequence shown here is derived from an EMBL/GenBank/DDBJ whole genome shotgun (WGS) entry which is preliminary data.</text>
</comment>